<dbReference type="CDD" id="cd02440">
    <property type="entry name" value="AdoMet_MTases"/>
    <property type="match status" value="1"/>
</dbReference>
<gene>
    <name evidence="1" type="ORF">Sxan_02240</name>
</gene>
<dbReference type="SUPFAM" id="SSF53335">
    <property type="entry name" value="S-adenosyl-L-methionine-dependent methyltransferases"/>
    <property type="match status" value="1"/>
</dbReference>
<dbReference type="EMBL" id="BNEE01000003">
    <property type="protein sequence ID" value="GHI82860.1"/>
    <property type="molecule type" value="Genomic_DNA"/>
</dbReference>
<name>A0A919GS21_9ACTN</name>
<evidence type="ECO:0000313" key="1">
    <source>
        <dbReference type="EMBL" id="GHI82860.1"/>
    </source>
</evidence>
<comment type="caution">
    <text evidence="1">The sequence shown here is derived from an EMBL/GenBank/DDBJ whole genome shotgun (WGS) entry which is preliminary data.</text>
</comment>
<dbReference type="RefSeq" id="WP_051859699.1">
    <property type="nucleotide sequence ID" value="NZ_BNEE01000003.1"/>
</dbReference>
<proteinExistence type="predicted"/>
<reference evidence="1" key="1">
    <citation type="submission" date="2020-09" db="EMBL/GenBank/DDBJ databases">
        <title>Whole genome shotgun sequence of Streptomyces xanthophaeus NBRC 12829.</title>
        <authorList>
            <person name="Komaki H."/>
            <person name="Tamura T."/>
        </authorList>
    </citation>
    <scope>NUCLEOTIDE SEQUENCE</scope>
    <source>
        <strain evidence="1">NBRC 12829</strain>
    </source>
</reference>
<organism evidence="1 2">
    <name type="scientific">Streptomyces xanthophaeus</name>
    <dbReference type="NCBI Taxonomy" id="67385"/>
    <lineage>
        <taxon>Bacteria</taxon>
        <taxon>Bacillati</taxon>
        <taxon>Actinomycetota</taxon>
        <taxon>Actinomycetes</taxon>
        <taxon>Kitasatosporales</taxon>
        <taxon>Streptomycetaceae</taxon>
        <taxon>Streptomyces</taxon>
    </lineage>
</organism>
<sequence>MDSTAWSTLVLVGRSLPAVCGRTGVVRGLRLALSEVWFDLRHHTDTRMEPPRHEGTNPLVFAEVVAHLPSTARRGRFLDFGAGKGRALLLAASDGFTAVTGVEREGDLCRVAVANAARRQRRFPGATVEVCHGDVLDFAVPDDVSVGFFFNPFGPDVLEIVIGRILDSLGRAPRPFHVVYLHPRHAELFLGAGFTLLYAQGMDGLILRHGR</sequence>
<evidence type="ECO:0000313" key="2">
    <source>
        <dbReference type="Proteomes" id="UP000600026"/>
    </source>
</evidence>
<keyword evidence="2" id="KW-1185">Reference proteome</keyword>
<dbReference type="Gene3D" id="3.40.50.150">
    <property type="entry name" value="Vaccinia Virus protein VP39"/>
    <property type="match status" value="1"/>
</dbReference>
<evidence type="ECO:0008006" key="3">
    <source>
        <dbReference type="Google" id="ProtNLM"/>
    </source>
</evidence>
<dbReference type="OrthoDB" id="9780095at2"/>
<accession>A0A919GS21</accession>
<dbReference type="Proteomes" id="UP000600026">
    <property type="component" value="Unassembled WGS sequence"/>
</dbReference>
<dbReference type="InterPro" id="IPR029063">
    <property type="entry name" value="SAM-dependent_MTases_sf"/>
</dbReference>
<protein>
    <recommendedName>
        <fullName evidence="3">Methyltransferase domain-containing protein</fullName>
    </recommendedName>
</protein>
<dbReference type="AlphaFoldDB" id="A0A919GS21"/>